<evidence type="ECO:0000256" key="5">
    <source>
        <dbReference type="SAM" id="SignalP"/>
    </source>
</evidence>
<dbReference type="SUPFAM" id="SSF48726">
    <property type="entry name" value="Immunoglobulin"/>
    <property type="match status" value="1"/>
</dbReference>
<evidence type="ECO:0000313" key="7">
    <source>
        <dbReference type="Proteomes" id="UP000515150"/>
    </source>
</evidence>
<name>A0A6P7LVN7_BETSP</name>
<evidence type="ECO:0000256" key="1">
    <source>
        <dbReference type="ARBA" id="ARBA00004370"/>
    </source>
</evidence>
<accession>A0A6P7LVN7</accession>
<dbReference type="InterPro" id="IPR013783">
    <property type="entry name" value="Ig-like_fold"/>
</dbReference>
<evidence type="ECO:0000256" key="4">
    <source>
        <dbReference type="SAM" id="Phobius"/>
    </source>
</evidence>
<dbReference type="InParanoid" id="A0A6P7LVN7"/>
<dbReference type="PANTHER" id="PTHR24100">
    <property type="entry name" value="BUTYROPHILIN"/>
    <property type="match status" value="1"/>
</dbReference>
<sequence>MSYCFLTFTESGRRMLALILRLFTFVLVCSTAEDLKEVTAQPGDNVVLQCRGSSHGAVDLLEWSRTDLKSEYVFYYRDGLVYDDSQHKAFHGRVELKDAQMKDGDASVVLKNVTIRDTGTYECRVIQGNTRSVRTGSSEVSSSVLLTVDKGGAGHSPGLTAGLVVSALILLAAGVGVIYKVQSSCRS</sequence>
<dbReference type="Gene3D" id="2.60.40.10">
    <property type="entry name" value="Immunoglobulins"/>
    <property type="match status" value="1"/>
</dbReference>
<feature type="signal peptide" evidence="5">
    <location>
        <begin position="1"/>
        <end position="31"/>
    </location>
</feature>
<dbReference type="GO" id="GO:0050852">
    <property type="term" value="P:T cell receptor signaling pathway"/>
    <property type="evidence" value="ECO:0007669"/>
    <property type="project" value="TreeGrafter"/>
</dbReference>
<dbReference type="InterPro" id="IPR003599">
    <property type="entry name" value="Ig_sub"/>
</dbReference>
<dbReference type="RefSeq" id="XP_028998866.1">
    <property type="nucleotide sequence ID" value="XM_029143033.3"/>
</dbReference>
<dbReference type="SMART" id="SM00406">
    <property type="entry name" value="IGv"/>
    <property type="match status" value="1"/>
</dbReference>
<keyword evidence="4" id="KW-1133">Transmembrane helix</keyword>
<dbReference type="InterPro" id="IPR013106">
    <property type="entry name" value="Ig_V-set"/>
</dbReference>
<keyword evidence="2 4" id="KW-0472">Membrane</keyword>
<dbReference type="GO" id="GO:0005102">
    <property type="term" value="F:signaling receptor binding"/>
    <property type="evidence" value="ECO:0007669"/>
    <property type="project" value="TreeGrafter"/>
</dbReference>
<protein>
    <submittedName>
        <fullName evidence="8">Hyaluronan and proteoglycan link protein 4-like</fullName>
    </submittedName>
</protein>
<dbReference type="OrthoDB" id="9983389at2759"/>
<keyword evidence="3" id="KW-0393">Immunoglobulin domain</keyword>
<evidence type="ECO:0000256" key="2">
    <source>
        <dbReference type="ARBA" id="ARBA00023136"/>
    </source>
</evidence>
<dbReference type="InterPro" id="IPR007110">
    <property type="entry name" value="Ig-like_dom"/>
</dbReference>
<comment type="subcellular location">
    <subcellularLocation>
        <location evidence="1">Membrane</location>
    </subcellularLocation>
</comment>
<evidence type="ECO:0000313" key="8">
    <source>
        <dbReference type="RefSeq" id="XP_028998866.1"/>
    </source>
</evidence>
<dbReference type="AlphaFoldDB" id="A0A6P7LVN7"/>
<keyword evidence="7" id="KW-1185">Reference proteome</keyword>
<dbReference type="GO" id="GO:0009897">
    <property type="term" value="C:external side of plasma membrane"/>
    <property type="evidence" value="ECO:0007669"/>
    <property type="project" value="TreeGrafter"/>
</dbReference>
<evidence type="ECO:0000256" key="3">
    <source>
        <dbReference type="ARBA" id="ARBA00023319"/>
    </source>
</evidence>
<dbReference type="GeneID" id="114851285"/>
<organism evidence="7 8">
    <name type="scientific">Betta splendens</name>
    <name type="common">Siamese fighting fish</name>
    <dbReference type="NCBI Taxonomy" id="158456"/>
    <lineage>
        <taxon>Eukaryota</taxon>
        <taxon>Metazoa</taxon>
        <taxon>Chordata</taxon>
        <taxon>Craniata</taxon>
        <taxon>Vertebrata</taxon>
        <taxon>Euteleostomi</taxon>
        <taxon>Actinopterygii</taxon>
        <taxon>Neopterygii</taxon>
        <taxon>Teleostei</taxon>
        <taxon>Neoteleostei</taxon>
        <taxon>Acanthomorphata</taxon>
        <taxon>Anabantaria</taxon>
        <taxon>Anabantiformes</taxon>
        <taxon>Anabantoidei</taxon>
        <taxon>Osphronemidae</taxon>
        <taxon>Betta</taxon>
    </lineage>
</organism>
<proteinExistence type="predicted"/>
<feature type="transmembrane region" description="Helical" evidence="4">
    <location>
        <begin position="159"/>
        <end position="179"/>
    </location>
</feature>
<dbReference type="PROSITE" id="PS50835">
    <property type="entry name" value="IG_LIKE"/>
    <property type="match status" value="1"/>
</dbReference>
<reference evidence="8" key="1">
    <citation type="submission" date="2025-08" db="UniProtKB">
        <authorList>
            <consortium name="RefSeq"/>
        </authorList>
    </citation>
    <scope>IDENTIFICATION</scope>
</reference>
<dbReference type="GO" id="GO:0001817">
    <property type="term" value="P:regulation of cytokine production"/>
    <property type="evidence" value="ECO:0007669"/>
    <property type="project" value="TreeGrafter"/>
</dbReference>
<dbReference type="SMART" id="SM00409">
    <property type="entry name" value="IG"/>
    <property type="match status" value="1"/>
</dbReference>
<feature type="chain" id="PRO_5027902475" evidence="5">
    <location>
        <begin position="32"/>
        <end position="187"/>
    </location>
</feature>
<evidence type="ECO:0000259" key="6">
    <source>
        <dbReference type="PROSITE" id="PS50835"/>
    </source>
</evidence>
<keyword evidence="5" id="KW-0732">Signal</keyword>
<dbReference type="KEGG" id="bspl:114851285"/>
<feature type="domain" description="Ig-like" evidence="6">
    <location>
        <begin position="33"/>
        <end position="141"/>
    </location>
</feature>
<gene>
    <name evidence="8" type="primary">LOC114851285</name>
</gene>
<dbReference type="Pfam" id="PF07686">
    <property type="entry name" value="V-set"/>
    <property type="match status" value="1"/>
</dbReference>
<dbReference type="InterPro" id="IPR036179">
    <property type="entry name" value="Ig-like_dom_sf"/>
</dbReference>
<dbReference type="InterPro" id="IPR050504">
    <property type="entry name" value="IgSF_BTN/MOG"/>
</dbReference>
<keyword evidence="4" id="KW-0812">Transmembrane</keyword>
<dbReference type="Proteomes" id="UP000515150">
    <property type="component" value="Chromosome 2"/>
</dbReference>
<dbReference type="PANTHER" id="PTHR24100:SF151">
    <property type="entry name" value="ICOS LIGAND"/>
    <property type="match status" value="1"/>
</dbReference>